<dbReference type="SUPFAM" id="SSF53448">
    <property type="entry name" value="Nucleotide-diphospho-sugar transferases"/>
    <property type="match status" value="1"/>
</dbReference>
<dbReference type="PANTHER" id="PTHR22916:SF3">
    <property type="entry name" value="UDP-GLCNAC:BETAGAL BETA-1,3-N-ACETYLGLUCOSAMINYLTRANSFERASE-LIKE PROTEIN 1"/>
    <property type="match status" value="1"/>
</dbReference>
<evidence type="ECO:0000259" key="1">
    <source>
        <dbReference type="Pfam" id="PF00535"/>
    </source>
</evidence>
<name>A0A078L0N6_9GAMM</name>
<keyword evidence="3" id="KW-1185">Reference proteome</keyword>
<dbReference type="GO" id="GO:0016758">
    <property type="term" value="F:hexosyltransferase activity"/>
    <property type="evidence" value="ECO:0007669"/>
    <property type="project" value="UniProtKB-ARBA"/>
</dbReference>
<evidence type="ECO:0000313" key="2">
    <source>
        <dbReference type="EMBL" id="CDZ78812.1"/>
    </source>
</evidence>
<dbReference type="eggNOG" id="COG1215">
    <property type="taxonomic scope" value="Bacteria"/>
</dbReference>
<feature type="domain" description="Glycosyltransferase 2-like" evidence="1">
    <location>
        <begin position="4"/>
        <end position="147"/>
    </location>
</feature>
<evidence type="ECO:0000313" key="3">
    <source>
        <dbReference type="Proteomes" id="UP000044071"/>
    </source>
</evidence>
<dbReference type="AlphaFoldDB" id="A0A078L0N6"/>
<organism evidence="2 3">
    <name type="scientific">Legionella massiliensis</name>
    <dbReference type="NCBI Taxonomy" id="1034943"/>
    <lineage>
        <taxon>Bacteria</taxon>
        <taxon>Pseudomonadati</taxon>
        <taxon>Pseudomonadota</taxon>
        <taxon>Gammaproteobacteria</taxon>
        <taxon>Legionellales</taxon>
        <taxon>Legionellaceae</taxon>
        <taxon>Legionella</taxon>
    </lineage>
</organism>
<dbReference type="InterPro" id="IPR029044">
    <property type="entry name" value="Nucleotide-diphossugar_trans"/>
</dbReference>
<dbReference type="EMBL" id="CCSB01000004">
    <property type="protein sequence ID" value="CDZ78812.1"/>
    <property type="molecule type" value="Genomic_DNA"/>
</dbReference>
<proteinExistence type="predicted"/>
<dbReference type="InterPro" id="IPR001173">
    <property type="entry name" value="Glyco_trans_2-like"/>
</dbReference>
<dbReference type="Proteomes" id="UP000044071">
    <property type="component" value="Unassembled WGS sequence"/>
</dbReference>
<dbReference type="STRING" id="1034943.BN59_03126"/>
<dbReference type="Pfam" id="PF00535">
    <property type="entry name" value="Glycos_transf_2"/>
    <property type="match status" value="1"/>
</dbReference>
<gene>
    <name evidence="2" type="primary">kfoC_3</name>
    <name evidence="2" type="ORF">BN59_03126</name>
</gene>
<dbReference type="Gene3D" id="3.90.550.10">
    <property type="entry name" value="Spore Coat Polysaccharide Biosynthesis Protein SpsA, Chain A"/>
    <property type="match status" value="1"/>
</dbReference>
<dbReference type="RefSeq" id="WP_044011996.1">
    <property type="nucleotide sequence ID" value="NZ_CCVW01000004.1"/>
</dbReference>
<accession>A0A078L0N6</accession>
<dbReference type="CDD" id="cd00761">
    <property type="entry name" value="Glyco_tranf_GTA_type"/>
    <property type="match status" value="1"/>
</dbReference>
<protein>
    <submittedName>
        <fullName evidence="2">Chondroitin polymerase</fullName>
    </submittedName>
</protein>
<reference evidence="2 3" key="1">
    <citation type="submission" date="2014-06" db="EMBL/GenBank/DDBJ databases">
        <authorList>
            <person name="Urmite Genomes Urmite Genomes"/>
        </authorList>
    </citation>
    <scope>NUCLEOTIDE SEQUENCE [LARGE SCALE GENOMIC DNA]</scope>
</reference>
<sequence length="292" mass="33393">MISYLIPSYNHAQFLPALLQNISLDIQSLTIAAEVIIIDDGSSDNSAALIKAWTEQEASKFKISCFYQKNRGLTATLNQLISRAEGSYLRLCASDDIVLPGSSQRLYEQFLSNPQLVCVLADARVIDEQERVLDESSIAFHGGRVQSLLNPASLTKELIQHWCVAGPSHLIKKSHYERMLYNESSKIDDYDLFLSLLESPGKLTFINEKACLYRVHKTNTSKSKNRKKRIENIGSFLDIINKYLDRPILAKYLTSVKYLSKAKIYYLQRQYFRCLFSMGISMFFKIKSELKF</sequence>
<dbReference type="PANTHER" id="PTHR22916">
    <property type="entry name" value="GLYCOSYLTRANSFERASE"/>
    <property type="match status" value="1"/>
</dbReference>